<name>A0AAI8ZGS6_9MICO</name>
<dbReference type="InterPro" id="IPR016181">
    <property type="entry name" value="Acyl_CoA_acyltransferase"/>
</dbReference>
<dbReference type="RefSeq" id="WP_015489451.1">
    <property type="nucleotide sequence ID" value="NC_020891.1"/>
</dbReference>
<sequence>MGPRLSVVREGALDVADHERIAALLALAFPDFAAGYVGARSWAGAQPELRVLVHDGDEIVAHAGLRRVFAELGDGQGDPADDLLMGSTGMVAVHPERQGQGIGTLLADGIRGALARLAVPFGLLETGAETTGYYERHGWIPLPDRTGHYNGFTLLGAAEVVHQDHGWMILPVTSPADAFPAGALHVNGQLV</sequence>
<dbReference type="EMBL" id="HE614873">
    <property type="protein sequence ID" value="CCE74656.1"/>
    <property type="molecule type" value="Genomic_DNA"/>
</dbReference>
<dbReference type="InterPro" id="IPR003484">
    <property type="entry name" value="NodA"/>
</dbReference>
<dbReference type="SUPFAM" id="SSF55729">
    <property type="entry name" value="Acyl-CoA N-acyltransferases (Nat)"/>
    <property type="match status" value="1"/>
</dbReference>
<gene>
    <name evidence="2" type="ORF">CMN_00697</name>
</gene>
<dbReference type="GeneID" id="92982508"/>
<evidence type="ECO:0000259" key="1">
    <source>
        <dbReference type="PROSITE" id="PS51186"/>
    </source>
</evidence>
<accession>A0AAI8ZGS6</accession>
<feature type="domain" description="N-acetyltransferase" evidence="1">
    <location>
        <begin position="6"/>
        <end position="173"/>
    </location>
</feature>
<dbReference type="Gene3D" id="3.40.630.30">
    <property type="match status" value="1"/>
</dbReference>
<reference evidence="2 3" key="1">
    <citation type="submission" date="2011-11" db="EMBL/GenBank/DDBJ databases">
        <authorList>
            <person name="Gartemann K."/>
        </authorList>
    </citation>
    <scope>NUCLEOTIDE SEQUENCE [LARGE SCALE GENOMIC DNA]</scope>
    <source>
        <strain evidence="3">NCPPB 2581</strain>
    </source>
</reference>
<dbReference type="PROSITE" id="PS51186">
    <property type="entry name" value="GNAT"/>
    <property type="match status" value="1"/>
</dbReference>
<dbReference type="Pfam" id="PF02474">
    <property type="entry name" value="NodA"/>
    <property type="match status" value="1"/>
</dbReference>
<dbReference type="GO" id="GO:0005829">
    <property type="term" value="C:cytosol"/>
    <property type="evidence" value="ECO:0007669"/>
    <property type="project" value="InterPro"/>
</dbReference>
<dbReference type="InterPro" id="IPR000182">
    <property type="entry name" value="GNAT_dom"/>
</dbReference>
<proteinExistence type="predicted"/>
<dbReference type="CDD" id="cd04301">
    <property type="entry name" value="NAT_SF"/>
    <property type="match status" value="1"/>
</dbReference>
<reference evidence="3" key="2">
    <citation type="submission" date="2013-04" db="EMBL/GenBank/DDBJ databases">
        <title>The genome sequence of the maize-pathogen Clavibacter michiganensis subsp. nebraskensis.</title>
        <authorList>
            <person name="Gartemann K.H."/>
            <person name="Blom J."/>
            <person name="Dreiseikelmann B."/>
            <person name="Fluegel M."/>
            <person name="Jaenicke S."/>
            <person name="Linke B."/>
            <person name="Sczcepanowski R."/>
            <person name="Wittmann J."/>
            <person name="Goesmann A."/>
            <person name="Puehler A."/>
            <person name="Eichenlaub R."/>
            <person name="Rueckert C."/>
        </authorList>
    </citation>
    <scope>NUCLEOTIDE SEQUENCE [LARGE SCALE GENOMIC DNA]</scope>
    <source>
        <strain evidence="3">NCPPB 2581</strain>
    </source>
</reference>
<evidence type="ECO:0000313" key="3">
    <source>
        <dbReference type="Proteomes" id="UP000012170"/>
    </source>
</evidence>
<dbReference type="AlphaFoldDB" id="A0AAI8ZGS6"/>
<dbReference type="GO" id="GO:0016747">
    <property type="term" value="F:acyltransferase activity, transferring groups other than amino-acyl groups"/>
    <property type="evidence" value="ECO:0007669"/>
    <property type="project" value="InterPro"/>
</dbReference>
<protein>
    <submittedName>
        <fullName evidence="2">Acetyltransferase</fullName>
    </submittedName>
</protein>
<dbReference type="KEGG" id="cmc:CMN_00697"/>
<organism evidence="2 3">
    <name type="scientific">Clavibacter nebraskensis NCPPB 2581</name>
    <dbReference type="NCBI Taxonomy" id="1097677"/>
    <lineage>
        <taxon>Bacteria</taxon>
        <taxon>Bacillati</taxon>
        <taxon>Actinomycetota</taxon>
        <taxon>Actinomycetes</taxon>
        <taxon>Micrococcales</taxon>
        <taxon>Microbacteriaceae</taxon>
        <taxon>Clavibacter</taxon>
    </lineage>
</organism>
<evidence type="ECO:0000313" key="2">
    <source>
        <dbReference type="EMBL" id="CCE74656.1"/>
    </source>
</evidence>
<dbReference type="Proteomes" id="UP000012170">
    <property type="component" value="Chromosome"/>
</dbReference>